<keyword evidence="2" id="KW-0479">Metal-binding</keyword>
<dbReference type="PROSITE" id="PS51471">
    <property type="entry name" value="FE2OG_OXY"/>
    <property type="match status" value="1"/>
</dbReference>
<feature type="domain" description="Fe2OG dioxygenase" evidence="5">
    <location>
        <begin position="5"/>
        <end position="115"/>
    </location>
</feature>
<dbReference type="Proteomes" id="UP001291623">
    <property type="component" value="Unassembled WGS sequence"/>
</dbReference>
<protein>
    <recommendedName>
        <fullName evidence="5">Fe2OG dioxygenase domain-containing protein</fullName>
    </recommendedName>
</protein>
<dbReference type="InterPro" id="IPR027443">
    <property type="entry name" value="IPNS-like_sf"/>
</dbReference>
<evidence type="ECO:0000256" key="2">
    <source>
        <dbReference type="ARBA" id="ARBA00022723"/>
    </source>
</evidence>
<proteinExistence type="inferred from homology"/>
<evidence type="ECO:0000259" key="5">
    <source>
        <dbReference type="PROSITE" id="PS51471"/>
    </source>
</evidence>
<gene>
    <name evidence="6" type="ORF">RND71_022656</name>
</gene>
<dbReference type="SUPFAM" id="SSF51197">
    <property type="entry name" value="Clavaminate synthase-like"/>
    <property type="match status" value="1"/>
</dbReference>
<dbReference type="GO" id="GO:0046872">
    <property type="term" value="F:metal ion binding"/>
    <property type="evidence" value="ECO:0007669"/>
    <property type="project" value="UniProtKB-KW"/>
</dbReference>
<keyword evidence="4" id="KW-0408">Iron</keyword>
<sequence length="125" mass="13514">MDCNKGLSVLGYYYPACPQPELTMGTIQHSNGDFITVLLQDQMGGLQVLHQNQWVNVPPIPGAFVVNIGDFLQASTHLQVWEGHQPNDSDEELGGLLYDLAEGLKKSLSVCLQRPMVSSGCGNAG</sequence>
<dbReference type="GO" id="GO:0051213">
    <property type="term" value="F:dioxygenase activity"/>
    <property type="evidence" value="ECO:0007669"/>
    <property type="project" value="UniProtKB-ARBA"/>
</dbReference>
<reference evidence="6" key="1">
    <citation type="submission" date="2023-12" db="EMBL/GenBank/DDBJ databases">
        <title>Genome assembly of Anisodus tanguticus.</title>
        <authorList>
            <person name="Wang Y.-J."/>
        </authorList>
    </citation>
    <scope>NUCLEOTIDE SEQUENCE</scope>
    <source>
        <strain evidence="6">KB-2021</strain>
        <tissue evidence="6">Leaf</tissue>
    </source>
</reference>
<evidence type="ECO:0000313" key="6">
    <source>
        <dbReference type="EMBL" id="KAK4357046.1"/>
    </source>
</evidence>
<dbReference type="Pfam" id="PF03171">
    <property type="entry name" value="2OG-FeII_Oxy"/>
    <property type="match status" value="1"/>
</dbReference>
<evidence type="ECO:0000256" key="3">
    <source>
        <dbReference type="ARBA" id="ARBA00023002"/>
    </source>
</evidence>
<comment type="similarity">
    <text evidence="1">Belongs to the iron/ascorbate-dependent oxidoreductase family.</text>
</comment>
<organism evidence="6 7">
    <name type="scientific">Anisodus tanguticus</name>
    <dbReference type="NCBI Taxonomy" id="243964"/>
    <lineage>
        <taxon>Eukaryota</taxon>
        <taxon>Viridiplantae</taxon>
        <taxon>Streptophyta</taxon>
        <taxon>Embryophyta</taxon>
        <taxon>Tracheophyta</taxon>
        <taxon>Spermatophyta</taxon>
        <taxon>Magnoliopsida</taxon>
        <taxon>eudicotyledons</taxon>
        <taxon>Gunneridae</taxon>
        <taxon>Pentapetalae</taxon>
        <taxon>asterids</taxon>
        <taxon>lamiids</taxon>
        <taxon>Solanales</taxon>
        <taxon>Solanaceae</taxon>
        <taxon>Solanoideae</taxon>
        <taxon>Hyoscyameae</taxon>
        <taxon>Anisodus</taxon>
    </lineage>
</organism>
<name>A0AAE1RSI1_9SOLA</name>
<dbReference type="InterPro" id="IPR005123">
    <property type="entry name" value="Oxoglu/Fe-dep_dioxygenase_dom"/>
</dbReference>
<comment type="caution">
    <text evidence="6">The sequence shown here is derived from an EMBL/GenBank/DDBJ whole genome shotgun (WGS) entry which is preliminary data.</text>
</comment>
<dbReference type="EMBL" id="JAVYJV010000012">
    <property type="protein sequence ID" value="KAK4357046.1"/>
    <property type="molecule type" value="Genomic_DNA"/>
</dbReference>
<keyword evidence="3" id="KW-0560">Oxidoreductase</keyword>
<dbReference type="PANTHER" id="PTHR10209">
    <property type="entry name" value="OXIDOREDUCTASE, 2OG-FE II OXYGENASE FAMILY PROTEIN"/>
    <property type="match status" value="1"/>
</dbReference>
<keyword evidence="7" id="KW-1185">Reference proteome</keyword>
<dbReference type="Gene3D" id="2.60.120.330">
    <property type="entry name" value="B-lactam Antibiotic, Isopenicillin N Synthase, Chain"/>
    <property type="match status" value="1"/>
</dbReference>
<dbReference type="AlphaFoldDB" id="A0AAE1RSI1"/>
<dbReference type="PANTHER" id="PTHR10209:SF791">
    <property type="entry name" value="1-AMINOCYCLOPROPANE-1-CARBOXYLATE OXIDASE HOMOLOG 1"/>
    <property type="match status" value="1"/>
</dbReference>
<dbReference type="InterPro" id="IPR044861">
    <property type="entry name" value="IPNS-like_FE2OG_OXY"/>
</dbReference>
<evidence type="ECO:0000313" key="7">
    <source>
        <dbReference type="Proteomes" id="UP001291623"/>
    </source>
</evidence>
<evidence type="ECO:0000256" key="4">
    <source>
        <dbReference type="ARBA" id="ARBA00023004"/>
    </source>
</evidence>
<accession>A0AAE1RSI1</accession>
<evidence type="ECO:0000256" key="1">
    <source>
        <dbReference type="ARBA" id="ARBA00008056"/>
    </source>
</evidence>